<reference evidence="1 2" key="1">
    <citation type="submission" date="2020-01" db="EMBL/GenBank/DDBJ databases">
        <title>Natronorubrum sp. JWXQ-INN 674 isolated from Inner Mongolia Autonomous Region of China.</title>
        <authorList>
            <person name="Xue Q."/>
        </authorList>
    </citation>
    <scope>NUCLEOTIDE SEQUENCE [LARGE SCALE GENOMIC DNA]</scope>
    <source>
        <strain evidence="1 2">JWXQ-INN-674</strain>
    </source>
</reference>
<evidence type="ECO:0000313" key="1">
    <source>
        <dbReference type="EMBL" id="MXV62832.1"/>
    </source>
</evidence>
<comment type="caution">
    <text evidence="1">The sequence shown here is derived from an EMBL/GenBank/DDBJ whole genome shotgun (WGS) entry which is preliminary data.</text>
</comment>
<dbReference type="RefSeq" id="WP_160065649.1">
    <property type="nucleotide sequence ID" value="NZ_WUYX01000038.1"/>
</dbReference>
<dbReference type="OrthoDB" id="166436at2157"/>
<accession>A0A6B0VPX4</accession>
<dbReference type="AlphaFoldDB" id="A0A6B0VPX4"/>
<organism evidence="1 2">
    <name type="scientific">Natronorubrum halalkaliphilum</name>
    <dbReference type="NCBI Taxonomy" id="2691917"/>
    <lineage>
        <taxon>Archaea</taxon>
        <taxon>Methanobacteriati</taxon>
        <taxon>Methanobacteriota</taxon>
        <taxon>Stenosarchaea group</taxon>
        <taxon>Halobacteria</taxon>
        <taxon>Halobacteriales</taxon>
        <taxon>Natrialbaceae</taxon>
        <taxon>Natronorubrum</taxon>
    </lineage>
</organism>
<protein>
    <submittedName>
        <fullName evidence="1">Uncharacterized protein</fullName>
    </submittedName>
</protein>
<dbReference type="Proteomes" id="UP000434101">
    <property type="component" value="Unassembled WGS sequence"/>
</dbReference>
<dbReference type="EMBL" id="WUYX01000038">
    <property type="protein sequence ID" value="MXV62832.1"/>
    <property type="molecule type" value="Genomic_DNA"/>
</dbReference>
<keyword evidence="2" id="KW-1185">Reference proteome</keyword>
<sequence length="114" mass="12195">MHRRAFVSLAAVVPFAGCTGLLSGGVDTTIEQDERVEFSADEGSELTVSVEVQEVFQPDIDVEREGISLRIDHSENGIIDTWTVEDSATFDLTIEDGGTHSVIVTGGVADVTID</sequence>
<name>A0A6B0VPX4_9EURY</name>
<evidence type="ECO:0000313" key="2">
    <source>
        <dbReference type="Proteomes" id="UP000434101"/>
    </source>
</evidence>
<gene>
    <name evidence="1" type="ORF">GS429_12295</name>
</gene>
<proteinExistence type="predicted"/>